<dbReference type="GO" id="GO:0006679">
    <property type="term" value="P:glucosylceramide biosynthetic process"/>
    <property type="evidence" value="ECO:0007669"/>
    <property type="project" value="TreeGrafter"/>
</dbReference>
<comment type="subcellular location">
    <subcellularLocation>
        <location evidence="1">Membrane</location>
        <topology evidence="1">Multi-pass membrane protein</topology>
    </subcellularLocation>
</comment>
<dbReference type="InterPro" id="IPR025993">
    <property type="entry name" value="Ceramide_glucosylTrfase"/>
</dbReference>
<dbReference type="Gene3D" id="3.90.550.10">
    <property type="entry name" value="Spore Coat Polysaccharide Biosynthesis Protein SpsA, Chain A"/>
    <property type="match status" value="1"/>
</dbReference>
<keyword evidence="4" id="KW-0328">Glycosyltransferase</keyword>
<evidence type="ECO:0000256" key="8">
    <source>
        <dbReference type="ARBA" id="ARBA00023136"/>
    </source>
</evidence>
<dbReference type="GO" id="GO:0016020">
    <property type="term" value="C:membrane"/>
    <property type="evidence" value="ECO:0007669"/>
    <property type="project" value="UniProtKB-SubCell"/>
</dbReference>
<evidence type="ECO:0000313" key="9">
    <source>
        <dbReference type="EMBL" id="QNT77854.1"/>
    </source>
</evidence>
<dbReference type="PANTHER" id="PTHR12726">
    <property type="entry name" value="CERAMIDE GLUCOSYLTRANSFERASE"/>
    <property type="match status" value="1"/>
</dbReference>
<dbReference type="Proteomes" id="UP000516349">
    <property type="component" value="Chromosome"/>
</dbReference>
<accession>A0A7H1NPZ4</accession>
<dbReference type="PANTHER" id="PTHR12726:SF0">
    <property type="entry name" value="CERAMIDE GLUCOSYLTRANSFERASE"/>
    <property type="match status" value="1"/>
</dbReference>
<evidence type="ECO:0000256" key="2">
    <source>
        <dbReference type="ARBA" id="ARBA00004760"/>
    </source>
</evidence>
<evidence type="ECO:0000256" key="6">
    <source>
        <dbReference type="ARBA" id="ARBA00022692"/>
    </source>
</evidence>
<comment type="pathway">
    <text evidence="2">Lipid metabolism; sphingolipid metabolism.</text>
</comment>
<keyword evidence="7" id="KW-1133">Transmembrane helix</keyword>
<dbReference type="InterPro" id="IPR017835">
    <property type="entry name" value="Hopen-assoc_HpnI"/>
</dbReference>
<dbReference type="KEGG" id="ebla:JGUZn3_06120"/>
<evidence type="ECO:0000256" key="1">
    <source>
        <dbReference type="ARBA" id="ARBA00004141"/>
    </source>
</evidence>
<evidence type="ECO:0000256" key="4">
    <source>
        <dbReference type="ARBA" id="ARBA00022676"/>
    </source>
</evidence>
<dbReference type="AlphaFoldDB" id="A0A7H1NPZ4"/>
<reference evidence="9 10" key="1">
    <citation type="submission" date="2020-08" db="EMBL/GenBank/DDBJ databases">
        <title>Complete genome sequence of Entomobacter blattae G55GP.</title>
        <authorList>
            <person name="Poehlein A."/>
            <person name="Guzman J."/>
            <person name="Daniel R."/>
            <person name="Vilcinskas A."/>
        </authorList>
    </citation>
    <scope>NUCLEOTIDE SEQUENCE [LARGE SCALE GENOMIC DNA]</scope>
    <source>
        <strain evidence="9 10">G55GP</strain>
    </source>
</reference>
<evidence type="ECO:0000256" key="5">
    <source>
        <dbReference type="ARBA" id="ARBA00022679"/>
    </source>
</evidence>
<organism evidence="9 10">
    <name type="scientific">Entomobacter blattae</name>
    <dbReference type="NCBI Taxonomy" id="2762277"/>
    <lineage>
        <taxon>Bacteria</taxon>
        <taxon>Pseudomonadati</taxon>
        <taxon>Pseudomonadota</taxon>
        <taxon>Alphaproteobacteria</taxon>
        <taxon>Acetobacterales</taxon>
        <taxon>Acetobacteraceae</taxon>
        <taxon>Entomobacter</taxon>
    </lineage>
</organism>
<dbReference type="RefSeq" id="WP_203414259.1">
    <property type="nucleotide sequence ID" value="NZ_CP060244.1"/>
</dbReference>
<keyword evidence="6" id="KW-0812">Transmembrane</keyword>
<dbReference type="NCBIfam" id="TIGR03472">
    <property type="entry name" value="HpnI"/>
    <property type="match status" value="1"/>
</dbReference>
<proteinExistence type="predicted"/>
<protein>
    <submittedName>
        <fullName evidence="9">Glycosyl transferase family 21</fullName>
    </submittedName>
</protein>
<dbReference type="EMBL" id="CP060244">
    <property type="protein sequence ID" value="QNT77854.1"/>
    <property type="molecule type" value="Genomic_DNA"/>
</dbReference>
<sequence>MSIDRQLTSKIALLCQMATLIGLAQGAAGYHFLKKTFKSKTSPSSSHSFAPTLWSGISILKPMHGLEPMLKEALTCFFRLNYPKFELIFGFQNPKDPAIALVEALQKEYPHVSSRIIIGQYDNSVNRKIANLANMLPAAQHNYYVFSDSDIHVRPDYLNHIAQTLQRPQVGVVTTLYGGYPASSTRVREFGAAAINHIFLPGVALSRALGREDCLGATIALHKQTLHQIGGIESLRQHVADDALIGKKILALGLHIAVAPTPTWTTVGEKKWRDLFSHELRWGRTIRSIFPAGFAASVLQMPLFWASLAVLLQPKKAKSWLFFLAAYGLRYKVNQKINSLFAIPERHAVVHTLLRDVFSVGNVIISFCGTKVSWRGQTVTINNDKRVFRDLKHRKSGN</sequence>
<keyword evidence="10" id="KW-1185">Reference proteome</keyword>
<dbReference type="CDD" id="cd02520">
    <property type="entry name" value="Glucosylceramide_synthase"/>
    <property type="match status" value="1"/>
</dbReference>
<evidence type="ECO:0000313" key="10">
    <source>
        <dbReference type="Proteomes" id="UP000516349"/>
    </source>
</evidence>
<keyword evidence="8" id="KW-0472">Membrane</keyword>
<dbReference type="SUPFAM" id="SSF53448">
    <property type="entry name" value="Nucleotide-diphospho-sugar transferases"/>
    <property type="match status" value="1"/>
</dbReference>
<evidence type="ECO:0000256" key="7">
    <source>
        <dbReference type="ARBA" id="ARBA00022989"/>
    </source>
</evidence>
<comment type="pathway">
    <text evidence="3">Sphingolipid metabolism.</text>
</comment>
<dbReference type="Pfam" id="PF13506">
    <property type="entry name" value="Glyco_transf_21"/>
    <property type="match status" value="1"/>
</dbReference>
<evidence type="ECO:0000256" key="3">
    <source>
        <dbReference type="ARBA" id="ARBA00004991"/>
    </source>
</evidence>
<dbReference type="InterPro" id="IPR029044">
    <property type="entry name" value="Nucleotide-diphossugar_trans"/>
</dbReference>
<gene>
    <name evidence="9" type="ORF">JGUZn3_06120</name>
</gene>
<name>A0A7H1NPZ4_9PROT</name>
<dbReference type="GO" id="GO:0008120">
    <property type="term" value="F:ceramide glucosyltransferase activity"/>
    <property type="evidence" value="ECO:0007669"/>
    <property type="project" value="TreeGrafter"/>
</dbReference>
<keyword evidence="5 9" id="KW-0808">Transferase</keyword>